<feature type="transmembrane region" description="Helical" evidence="7">
    <location>
        <begin position="48"/>
        <end position="70"/>
    </location>
</feature>
<dbReference type="Gene3D" id="3.30.810.10">
    <property type="entry name" value="2-Layer Sandwich"/>
    <property type="match status" value="1"/>
</dbReference>
<evidence type="ECO:0000256" key="2">
    <source>
        <dbReference type="ARBA" id="ARBA00022692"/>
    </source>
</evidence>
<feature type="domain" description="G-protein coupled receptors family 2 profile 2" evidence="8">
    <location>
        <begin position="46"/>
        <end position="314"/>
    </location>
</feature>
<dbReference type="InterPro" id="IPR017981">
    <property type="entry name" value="GPCR_2-like_7TM"/>
</dbReference>
<keyword evidence="11" id="KW-1185">Reference proteome</keyword>
<comment type="subcellular location">
    <subcellularLocation>
        <location evidence="1">Membrane</location>
        <topology evidence="1">Multi-pass membrane protein</topology>
    </subcellularLocation>
</comment>
<keyword evidence="5" id="KW-0067">ATP-binding</keyword>
<evidence type="ECO:0000313" key="11">
    <source>
        <dbReference type="Proteomes" id="UP000007879"/>
    </source>
</evidence>
<dbReference type="PANTHER" id="PTHR23086">
    <property type="entry name" value="PHOSPHATIDYLINOSITOL-4-PHOSPHATE 5-KINASE"/>
    <property type="match status" value="1"/>
</dbReference>
<dbReference type="Gene3D" id="1.20.1070.10">
    <property type="entry name" value="Rhodopsin 7-helix transmembrane proteins"/>
    <property type="match status" value="1"/>
</dbReference>
<dbReference type="AlphaFoldDB" id="A0AAN0J948"/>
<sequence length="837" mass="96314">MFYQLLPLTALQKMAKAGNFNCSPLADLTNASCPEDYNFCREFEHVPAVYLSISIVSFSCCCLVFLTYILIKRLWGYSSRVFLLRTSLDFLISICHIILFGAEGNKNACLAFGLIFQFSLIAANLWYALLAYDLIRAIRNPFGLGSHHGWKSHLFIWSVSLLGAVILGLSAIGEMRVGPGASMFFFCWISVDETVSKFAVTSLFLYYLPHFILWIFSLVVNLVALCILFGKFPASSETRRHIIKQNTLYVLFLGIETILIIPLWITQLSISSSSHYNQDRMCFADHGSLILAFIFAVIHSSRGAVDLFVWWVTFSIGPKDFKNIFLRYKAWRYRNLYLPQDNLHTPLVGLEQSRINTILRKDVIFCINYGILDAVKLNSEEENQRTHLGSVRDPFMAHVMVKWDEEVHEEETKSKYSDPKYQEVHKRRIPFRPSNTLKDFAFIDIEPTVFGLLRHSYGVSPAEYQQSFHIRDDQDVESSGMLEKFTEGKSGSFFYFTRDYKYIIKTVTSEEEAFLQKIAFRYYDYMHNNPDSVIVRLYGLHKVRLASEQRYISVVVMENLFHNNENLKMNERYDLKGSRIGRRVLKGNEKKEERFKKTLKDLDLQKPIVIGPEAKAQLLEQLQRDIDFLSSLHIMDYSMLLGIHHHSKETRQRFQHSLPVEFADGDDFTQVTFGGGGGAEEIPLISSLSSSPKSTLERGAALANRRPTLDSVYDDNIEDSTNEGQRPRSHHVPWYRRDYGGLRSFSPNHPLNGNLVTSHGSIVLPDEAPYEVFSIEDLPTDTYYFGIVDILQVYNFDKKIENFTKTRILCKDGEGISAVDEKKYGQRFMDAMDRIFI</sequence>
<keyword evidence="4 7" id="KW-0472">Membrane</keyword>
<dbReference type="InterPro" id="IPR002498">
    <property type="entry name" value="PInositol-4-P-4/5-kinase_core"/>
</dbReference>
<evidence type="ECO:0000256" key="1">
    <source>
        <dbReference type="ARBA" id="ARBA00004141"/>
    </source>
</evidence>
<keyword evidence="3 7" id="KW-1133">Transmembrane helix</keyword>
<evidence type="ECO:0000256" key="4">
    <source>
        <dbReference type="ARBA" id="ARBA00023136"/>
    </source>
</evidence>
<dbReference type="PROSITE" id="PS50261">
    <property type="entry name" value="G_PROTEIN_RECEP_F2_4"/>
    <property type="match status" value="1"/>
</dbReference>
<dbReference type="GO" id="GO:0004888">
    <property type="term" value="F:transmembrane signaling receptor activity"/>
    <property type="evidence" value="ECO:0007669"/>
    <property type="project" value="InterPro"/>
</dbReference>
<dbReference type="InterPro" id="IPR027483">
    <property type="entry name" value="PInositol-4-P-4/5-kinase_C_sf"/>
</dbReference>
<dbReference type="KEGG" id="aqu:100638555"/>
<evidence type="ECO:0000256" key="5">
    <source>
        <dbReference type="PROSITE-ProRule" id="PRU00781"/>
    </source>
</evidence>
<reference evidence="11" key="1">
    <citation type="journal article" date="2010" name="Nature">
        <title>The Amphimedon queenslandica genome and the evolution of animal complexity.</title>
        <authorList>
            <person name="Srivastava M."/>
            <person name="Simakov O."/>
            <person name="Chapman J."/>
            <person name="Fahey B."/>
            <person name="Gauthier M.E."/>
            <person name="Mitros T."/>
            <person name="Richards G.S."/>
            <person name="Conaco C."/>
            <person name="Dacre M."/>
            <person name="Hellsten U."/>
            <person name="Larroux C."/>
            <person name="Putnam N.H."/>
            <person name="Stanke M."/>
            <person name="Adamska M."/>
            <person name="Darling A."/>
            <person name="Degnan S.M."/>
            <person name="Oakley T.H."/>
            <person name="Plachetzki D.C."/>
            <person name="Zhai Y."/>
            <person name="Adamski M."/>
            <person name="Calcino A."/>
            <person name="Cummins S.F."/>
            <person name="Goodstein D.M."/>
            <person name="Harris C."/>
            <person name="Jackson D.J."/>
            <person name="Leys S.P."/>
            <person name="Shu S."/>
            <person name="Woodcroft B.J."/>
            <person name="Vervoort M."/>
            <person name="Kosik K.S."/>
            <person name="Manning G."/>
            <person name="Degnan B.M."/>
            <person name="Rokhsar D.S."/>
        </authorList>
    </citation>
    <scope>NUCLEOTIDE SEQUENCE [LARGE SCALE GENOMIC DNA]</scope>
</reference>
<feature type="transmembrane region" description="Helical" evidence="7">
    <location>
        <begin position="204"/>
        <end position="228"/>
    </location>
</feature>
<dbReference type="GO" id="GO:0046854">
    <property type="term" value="P:phosphatidylinositol phosphate biosynthetic process"/>
    <property type="evidence" value="ECO:0007669"/>
    <property type="project" value="TreeGrafter"/>
</dbReference>
<dbReference type="SUPFAM" id="SSF81321">
    <property type="entry name" value="Family A G protein-coupled receptor-like"/>
    <property type="match status" value="1"/>
</dbReference>
<dbReference type="GO" id="GO:0005886">
    <property type="term" value="C:plasma membrane"/>
    <property type="evidence" value="ECO:0007669"/>
    <property type="project" value="TreeGrafter"/>
</dbReference>
<dbReference type="CDD" id="cd00139">
    <property type="entry name" value="PIPKc"/>
    <property type="match status" value="1"/>
</dbReference>
<dbReference type="PANTHER" id="PTHR23086:SF8">
    <property type="entry name" value="PHOSPHATIDYLINOSITOL 5-PHOSPHATE 4-KINASE, ISOFORM A"/>
    <property type="match status" value="1"/>
</dbReference>
<evidence type="ECO:0000259" key="8">
    <source>
        <dbReference type="PROSITE" id="PS50261"/>
    </source>
</evidence>
<evidence type="ECO:0008006" key="12">
    <source>
        <dbReference type="Google" id="ProtNLM"/>
    </source>
</evidence>
<dbReference type="GO" id="GO:0007166">
    <property type="term" value="P:cell surface receptor signaling pathway"/>
    <property type="evidence" value="ECO:0007669"/>
    <property type="project" value="InterPro"/>
</dbReference>
<feature type="region of interest" description="Disordered" evidence="6">
    <location>
        <begin position="712"/>
        <end position="732"/>
    </location>
</feature>
<keyword evidence="5" id="KW-0418">Kinase</keyword>
<feature type="transmembrane region" description="Helical" evidence="7">
    <location>
        <begin position="82"/>
        <end position="102"/>
    </location>
</feature>
<reference evidence="10" key="2">
    <citation type="submission" date="2024-06" db="UniProtKB">
        <authorList>
            <consortium name="EnsemblMetazoa"/>
        </authorList>
    </citation>
    <scope>IDENTIFICATION</scope>
</reference>
<dbReference type="InterPro" id="IPR023610">
    <property type="entry name" value="PInositol-4/5-P-5/4-kinase"/>
</dbReference>
<evidence type="ECO:0000256" key="3">
    <source>
        <dbReference type="ARBA" id="ARBA00022989"/>
    </source>
</evidence>
<evidence type="ECO:0000256" key="7">
    <source>
        <dbReference type="SAM" id="Phobius"/>
    </source>
</evidence>
<protein>
    <recommendedName>
        <fullName evidence="12">PIPK domain-containing protein</fullName>
    </recommendedName>
</protein>
<dbReference type="SMART" id="SM00330">
    <property type="entry name" value="PIPKc"/>
    <property type="match status" value="1"/>
</dbReference>
<dbReference type="EnsemblMetazoa" id="XM_019997713.1">
    <property type="protein sequence ID" value="XP_019853272.1"/>
    <property type="gene ID" value="LOC100638555"/>
</dbReference>
<dbReference type="RefSeq" id="XP_019853272.1">
    <property type="nucleotide sequence ID" value="XM_019997713.1"/>
</dbReference>
<dbReference type="Gene3D" id="3.30.800.10">
    <property type="entry name" value="Phosphatidylinositol Phosphate Kinase II Beta"/>
    <property type="match status" value="1"/>
</dbReference>
<organism evidence="10 11">
    <name type="scientific">Amphimedon queenslandica</name>
    <name type="common">Sponge</name>
    <dbReference type="NCBI Taxonomy" id="400682"/>
    <lineage>
        <taxon>Eukaryota</taxon>
        <taxon>Metazoa</taxon>
        <taxon>Porifera</taxon>
        <taxon>Demospongiae</taxon>
        <taxon>Heteroscleromorpha</taxon>
        <taxon>Haplosclerida</taxon>
        <taxon>Niphatidae</taxon>
        <taxon>Amphimedon</taxon>
    </lineage>
</organism>
<dbReference type="PROSITE" id="PS51455">
    <property type="entry name" value="PIPK"/>
    <property type="match status" value="1"/>
</dbReference>
<feature type="transmembrane region" description="Helical" evidence="7">
    <location>
        <begin position="290"/>
        <end position="312"/>
    </location>
</feature>
<dbReference type="InterPro" id="IPR027484">
    <property type="entry name" value="PInositol-4-P-5-kinase_N"/>
</dbReference>
<keyword evidence="2 7" id="KW-0812">Transmembrane</keyword>
<keyword evidence="5" id="KW-0547">Nucleotide-binding</keyword>
<feature type="transmembrane region" description="Helical" evidence="7">
    <location>
        <begin position="114"/>
        <end position="134"/>
    </location>
</feature>
<dbReference type="Proteomes" id="UP000007879">
    <property type="component" value="Unassembled WGS sequence"/>
</dbReference>
<feature type="compositionally biased region" description="Acidic residues" evidence="6">
    <location>
        <begin position="712"/>
        <end position="721"/>
    </location>
</feature>
<dbReference type="GO" id="GO:0005524">
    <property type="term" value="F:ATP binding"/>
    <property type="evidence" value="ECO:0007669"/>
    <property type="project" value="UniProtKB-UniRule"/>
</dbReference>
<feature type="domain" description="PIPK" evidence="9">
    <location>
        <begin position="378"/>
        <end position="836"/>
    </location>
</feature>
<name>A0AAN0J948_AMPQE</name>
<evidence type="ECO:0000256" key="6">
    <source>
        <dbReference type="SAM" id="MobiDB-lite"/>
    </source>
</evidence>
<proteinExistence type="predicted"/>
<accession>A0AAN0J948</accession>
<dbReference type="GeneID" id="100638555"/>
<keyword evidence="5" id="KW-0808">Transferase</keyword>
<dbReference type="SUPFAM" id="SSF56104">
    <property type="entry name" value="SAICAR synthase-like"/>
    <property type="match status" value="1"/>
</dbReference>
<evidence type="ECO:0000313" key="10">
    <source>
        <dbReference type="EnsemblMetazoa" id="XP_019853272.1"/>
    </source>
</evidence>
<dbReference type="GO" id="GO:0016308">
    <property type="term" value="F:1-phosphatidylinositol-4-phosphate 5-kinase activity"/>
    <property type="evidence" value="ECO:0007669"/>
    <property type="project" value="TreeGrafter"/>
</dbReference>
<feature type="transmembrane region" description="Helical" evidence="7">
    <location>
        <begin position="248"/>
        <end position="270"/>
    </location>
</feature>
<evidence type="ECO:0000259" key="9">
    <source>
        <dbReference type="PROSITE" id="PS51455"/>
    </source>
</evidence>
<feature type="transmembrane region" description="Helical" evidence="7">
    <location>
        <begin position="154"/>
        <end position="173"/>
    </location>
</feature>
<dbReference type="Pfam" id="PF01504">
    <property type="entry name" value="PIP5K"/>
    <property type="match status" value="1"/>
</dbReference>